<sequence>MSNCFESDVNAPMKVRAAAHIAYALHNEAEAFSNGADFNLEQAFSQVGTIDQVLGDGVVWPLLSQLDRDAEPSSRGG</sequence>
<protein>
    <submittedName>
        <fullName evidence="2">Uncharacterized protein</fullName>
    </submittedName>
</protein>
<dbReference type="Proteomes" id="UP000240571">
    <property type="component" value="Unassembled WGS sequence"/>
</dbReference>
<proteinExistence type="predicted"/>
<dbReference type="OrthoDB" id="8778655at2"/>
<evidence type="ECO:0000313" key="2">
    <source>
        <dbReference type="EMBL" id="PTC29700.1"/>
    </source>
</evidence>
<organism evidence="2 4">
    <name type="scientific">Pseudomonas aylmerensis</name>
    <dbReference type="NCBI Taxonomy" id="1869229"/>
    <lineage>
        <taxon>Bacteria</taxon>
        <taxon>Pseudomonadati</taxon>
        <taxon>Pseudomonadota</taxon>
        <taxon>Gammaproteobacteria</taxon>
        <taxon>Pseudomonadales</taxon>
        <taxon>Pseudomonadaceae</taxon>
        <taxon>Pseudomonas</taxon>
    </lineage>
</organism>
<evidence type="ECO:0000313" key="1">
    <source>
        <dbReference type="EMBL" id="OCW21000.1"/>
    </source>
</evidence>
<evidence type="ECO:0000313" key="4">
    <source>
        <dbReference type="Proteomes" id="UP000240571"/>
    </source>
</evidence>
<reference evidence="2 4" key="2">
    <citation type="submission" date="2018-03" db="EMBL/GenBank/DDBJ databases">
        <title>Diversity of bacteria associated with corn roots inoculated with woodland soils in Canada, and Description of Pseudomonas aylmerense sp. nov.</title>
        <authorList>
            <person name="Tambong J.T."/>
            <person name="Xu R."/>
            <person name="Tchagang C."/>
        </authorList>
    </citation>
    <scope>NUCLEOTIDE SEQUENCE [LARGE SCALE GENOMIC DNA]</scope>
    <source>
        <strain evidence="2 4">S1E44</strain>
    </source>
</reference>
<keyword evidence="3" id="KW-1185">Reference proteome</keyword>
<reference evidence="1 3" key="1">
    <citation type="submission" date="2016-06" db="EMBL/GenBank/DDBJ databases">
        <title>Draft genome sequence of Pseudomonas sp. S1E40, a novel strain antagonistic activity to fungal plant pathogen.</title>
        <authorList>
            <person name="Tambong J.T."/>
            <person name="Tchagang C."/>
            <person name="Xu R."/>
        </authorList>
    </citation>
    <scope>NUCLEOTIDE SEQUENCE [LARGE SCALE GENOMIC DNA]</scope>
    <source>
        <strain evidence="1 3">S1E40</strain>
    </source>
</reference>
<dbReference type="AlphaFoldDB" id="A0A2T4G1Z9"/>
<name>A0A2T4G1Z9_9PSED</name>
<dbReference type="Proteomes" id="UP000095081">
    <property type="component" value="Unassembled WGS sequence"/>
</dbReference>
<evidence type="ECO:0000313" key="3">
    <source>
        <dbReference type="Proteomes" id="UP000095081"/>
    </source>
</evidence>
<dbReference type="EMBL" id="PYWW01000026">
    <property type="protein sequence ID" value="PTC29700.1"/>
    <property type="molecule type" value="Genomic_DNA"/>
</dbReference>
<dbReference type="EMBL" id="MAUE01000041">
    <property type="protein sequence ID" value="OCW21000.1"/>
    <property type="molecule type" value="Genomic_DNA"/>
</dbReference>
<gene>
    <name evidence="1" type="ORF">BBG20_25440</name>
    <name evidence="2" type="ORF">C9382_11480</name>
</gene>
<accession>A0A2T4G1Z9</accession>
<comment type="caution">
    <text evidence="2">The sequence shown here is derived from an EMBL/GenBank/DDBJ whole genome shotgun (WGS) entry which is preliminary data.</text>
</comment>